<organism evidence="1 2">
    <name type="scientific">Staphylococcus phage CF9</name>
    <dbReference type="NCBI Taxonomy" id="3113741"/>
    <lineage>
        <taxon>Viruses</taxon>
        <taxon>Duplodnaviria</taxon>
        <taxon>Heunggongvirae</taxon>
        <taxon>Uroviricota</taxon>
        <taxon>Caudoviricetes</taxon>
        <taxon>Sextaecvirus</taxon>
    </lineage>
</organism>
<evidence type="ECO:0000313" key="1">
    <source>
        <dbReference type="EMBL" id="WRW34572.1"/>
    </source>
</evidence>
<sequence>MEQYSKVYLRKNHHKRGIKLGEVIKGSSWLEMTKQLSELKQLPLSPYLRVWEINNETHIDYGSHDSIIVVKGVVNIK</sequence>
<protein>
    <submittedName>
        <fullName evidence="1">Uncharacterized protein</fullName>
    </submittedName>
</protein>
<reference evidence="1" key="1">
    <citation type="submission" date="2023-12" db="EMBL/GenBank/DDBJ databases">
        <title>Isolation and Characterisation of Novel Lytic Bacteriophages for therapeutic applications in Prosthetic Joint Infections.</title>
        <authorList>
            <person name="Burton N."/>
            <person name="Melo L.D.R."/>
            <person name="Pearce B."/>
            <person name="Tadesse M.D."/>
            <person name="Vryonis E."/>
            <person name="Sagona A."/>
        </authorList>
    </citation>
    <scope>NUCLEOTIDE SEQUENCE</scope>
</reference>
<evidence type="ECO:0000313" key="2">
    <source>
        <dbReference type="Proteomes" id="UP001432173"/>
    </source>
</evidence>
<dbReference type="Proteomes" id="UP001432173">
    <property type="component" value="Segment"/>
</dbReference>
<gene>
    <name evidence="1" type="ORF">CF9_0138</name>
</gene>
<name>A0AAX4J6M9_9CAUD</name>
<dbReference type="EMBL" id="PP034389">
    <property type="protein sequence ID" value="WRW34572.1"/>
    <property type="molecule type" value="Genomic_DNA"/>
</dbReference>
<accession>A0AAX4J6M9</accession>
<proteinExistence type="predicted"/>